<feature type="compositionally biased region" description="Gly residues" evidence="1">
    <location>
        <begin position="530"/>
        <end position="545"/>
    </location>
</feature>
<feature type="transmembrane region" description="Helical" evidence="2">
    <location>
        <begin position="131"/>
        <end position="152"/>
    </location>
</feature>
<feature type="transmembrane region" description="Helical" evidence="2">
    <location>
        <begin position="159"/>
        <end position="181"/>
    </location>
</feature>
<feature type="region of interest" description="Disordered" evidence="1">
    <location>
        <begin position="411"/>
        <end position="650"/>
    </location>
</feature>
<gene>
    <name evidence="3" type="ORF">EBM89_18590</name>
</gene>
<feature type="compositionally biased region" description="Basic and acidic residues" evidence="1">
    <location>
        <begin position="466"/>
        <end position="481"/>
    </location>
</feature>
<sequence length="650" mass="62881">MPTPAPTTTVPVLGHWDETSGRAGPGVLAEVTLAPHLVRTWWRQRPAPVRRLATAAGTLVVLGIVVVVCSGSWWSDPIKAALEAIGDWIAGVMADAIAGPAEQLMSLAFNNPLTEISSGQWEVATRQASRWGAVFAIVAVGMCAVEVVAGLIVRDTARVLRAGMTAALAWPITVAAILLLAELVAVTDGLAGQMFDNVDGGGVIGTTAAGTAMGAALGGITALTVGGGWPVVVLGALVCLIGLLLLTMVMAARAFGLLVATGFAPTALMLMGFKGTRGMAAKWVEIVLGLLLTKPLAAGIIVLCLELAGEGGLASFIMGTVGLWVAIFSPALAMSLVSFAGGHLSAALTAHASALKGLGAQAAQAGATKLALEGPNSEALSKLGSDAAGLAKAGVSGLDKMFTAMGERLNRRSEEPQDGDAPGGGEQGDQVEDTDTPTGGEQQHDDAPVEAPEGDGGGGDNPPEPGSDHPPVEDEAPKDTPVDGAQESVGDQEAGTDPGDDLPTGDDVTPDQSTGGPVDPPAAGTPPGPEGTGGAGAPGAPGGAGSATSGTGATAPGSGSGAAGGFGAAGSDTTTGGSSGGGSGGGSGSAGADGSRGAGGHEGGPEPVGGSDSPTPAPGPGPAPRPAPGAAPGGAGPAAPGRGPNPFGGR</sequence>
<feature type="compositionally biased region" description="Pro residues" evidence="1">
    <location>
        <begin position="615"/>
        <end position="629"/>
    </location>
</feature>
<feature type="compositionally biased region" description="Low complexity" evidence="1">
    <location>
        <begin position="505"/>
        <end position="517"/>
    </location>
</feature>
<evidence type="ECO:0000256" key="1">
    <source>
        <dbReference type="SAM" id="MobiDB-lite"/>
    </source>
</evidence>
<evidence type="ECO:0000256" key="2">
    <source>
        <dbReference type="SAM" id="Phobius"/>
    </source>
</evidence>
<dbReference type="Proteomes" id="UP000269289">
    <property type="component" value="Unassembled WGS sequence"/>
</dbReference>
<dbReference type="AlphaFoldDB" id="A0A3M2IZA8"/>
<feature type="compositionally biased region" description="Gly residues" evidence="1">
    <location>
        <begin position="577"/>
        <end position="602"/>
    </location>
</feature>
<accession>A0A3M2IZA8</accession>
<feature type="transmembrane region" description="Helical" evidence="2">
    <location>
        <begin position="285"/>
        <end position="308"/>
    </location>
</feature>
<evidence type="ECO:0008006" key="5">
    <source>
        <dbReference type="Google" id="ProtNLM"/>
    </source>
</evidence>
<keyword evidence="2" id="KW-0472">Membrane</keyword>
<feature type="transmembrane region" description="Helical" evidence="2">
    <location>
        <begin position="231"/>
        <end position="249"/>
    </location>
</feature>
<reference evidence="3 4" key="1">
    <citation type="submission" date="2018-10" db="EMBL/GenBank/DDBJ databases">
        <title>Isolation, diversity and antifungal activity of actinobacteria from wheat.</title>
        <authorList>
            <person name="Han C."/>
        </authorList>
    </citation>
    <scope>NUCLEOTIDE SEQUENCE [LARGE SCALE GENOMIC DNA]</scope>
    <source>
        <strain evidence="3 4">NEAU-YY56</strain>
    </source>
</reference>
<evidence type="ECO:0000313" key="3">
    <source>
        <dbReference type="EMBL" id="RMI03728.1"/>
    </source>
</evidence>
<feature type="transmembrane region" description="Helical" evidence="2">
    <location>
        <begin position="255"/>
        <end position="273"/>
    </location>
</feature>
<feature type="compositionally biased region" description="Low complexity" evidence="1">
    <location>
        <begin position="546"/>
        <end position="557"/>
    </location>
</feature>
<organism evidence="3 4">
    <name type="scientific">Cellulomonas triticagri</name>
    <dbReference type="NCBI Taxonomy" id="2483352"/>
    <lineage>
        <taxon>Bacteria</taxon>
        <taxon>Bacillati</taxon>
        <taxon>Actinomycetota</taxon>
        <taxon>Actinomycetes</taxon>
        <taxon>Micrococcales</taxon>
        <taxon>Cellulomonadaceae</taxon>
        <taxon>Cellulomonas</taxon>
    </lineage>
</organism>
<evidence type="ECO:0000313" key="4">
    <source>
        <dbReference type="Proteomes" id="UP000269289"/>
    </source>
</evidence>
<feature type="transmembrane region" description="Helical" evidence="2">
    <location>
        <begin position="52"/>
        <end position="74"/>
    </location>
</feature>
<feature type="compositionally biased region" description="Gly residues" evidence="1">
    <location>
        <begin position="558"/>
        <end position="568"/>
    </location>
</feature>
<feature type="compositionally biased region" description="Pro residues" evidence="1">
    <location>
        <begin position="518"/>
        <end position="529"/>
    </location>
</feature>
<comment type="caution">
    <text evidence="3">The sequence shown here is derived from an EMBL/GenBank/DDBJ whole genome shotgun (WGS) entry which is preliminary data.</text>
</comment>
<keyword evidence="4" id="KW-1185">Reference proteome</keyword>
<protein>
    <recommendedName>
        <fullName evidence="5">TrbL/VirB6 plasmid conjugal transfer protein</fullName>
    </recommendedName>
</protein>
<dbReference type="OrthoDB" id="4915218at2"/>
<keyword evidence="2" id="KW-0812">Transmembrane</keyword>
<keyword evidence="2" id="KW-1133">Transmembrane helix</keyword>
<dbReference type="EMBL" id="RFFI01000151">
    <property type="protein sequence ID" value="RMI03728.1"/>
    <property type="molecule type" value="Genomic_DNA"/>
</dbReference>
<dbReference type="RefSeq" id="WP_122151112.1">
    <property type="nucleotide sequence ID" value="NZ_RFFI01000151.1"/>
</dbReference>
<name>A0A3M2IZA8_9CELL</name>
<proteinExistence type="predicted"/>
<feature type="transmembrane region" description="Helical" evidence="2">
    <location>
        <begin position="314"/>
        <end position="337"/>
    </location>
</feature>